<evidence type="ECO:0000256" key="1">
    <source>
        <dbReference type="SAM" id="MobiDB-lite"/>
    </source>
</evidence>
<comment type="caution">
    <text evidence="2">The sequence shown here is derived from an EMBL/GenBank/DDBJ whole genome shotgun (WGS) entry which is preliminary data.</text>
</comment>
<feature type="region of interest" description="Disordered" evidence="1">
    <location>
        <begin position="1"/>
        <end position="26"/>
    </location>
</feature>
<gene>
    <name evidence="2" type="ORF">PHPALM_17943</name>
</gene>
<feature type="compositionally biased region" description="Basic and acidic residues" evidence="1">
    <location>
        <begin position="9"/>
        <end position="21"/>
    </location>
</feature>
<dbReference type="EMBL" id="NCKW01009690">
    <property type="protein sequence ID" value="POM66231.1"/>
    <property type="molecule type" value="Genomic_DNA"/>
</dbReference>
<feature type="region of interest" description="Disordered" evidence="1">
    <location>
        <begin position="187"/>
        <end position="251"/>
    </location>
</feature>
<name>A0A2P4XKZ4_9STRA</name>
<dbReference type="OrthoDB" id="166253at2759"/>
<feature type="compositionally biased region" description="Low complexity" evidence="1">
    <location>
        <begin position="293"/>
        <end position="305"/>
    </location>
</feature>
<feature type="region of interest" description="Disordered" evidence="1">
    <location>
        <begin position="293"/>
        <end position="330"/>
    </location>
</feature>
<proteinExistence type="predicted"/>
<sequence length="463" mass="52608">MNQDALSSRQRESPLTRRNRDVSPTTNCLEVQWRFLQHKNPKPPQFSSSSRKPLLVDPLNSQFFHNNNAIFSSKQFDRTHAQSRGSPSRLFHMFEMQEVETEEPNASNAAQNTTQQEKSLPESPRASRTLNDLMGETQRQAMLDRILADMKYLAVEPTYSRLGQADHEGGAKTSQRARSHKPLIVQKALHNDPGCDQNNDRKRRQHRKLQQFNQENEGPRIFWQQTTGARSAVDVPERLLTSSPSPPRRRSAHIVLGRRSNTRRKLLSPSVDRQRNKESMTLDATNTQQIPQTISGTKTSSSTMSSRRRKRHNGHVSTAITTPDNETGTMSPPKAHYGAWYVPQSEWWTMHQIEQQNITDKFPSVTTGDEIESHCHRRSTTSSQRQHKPLLPPAALSPRLNDNIQPTKPVNEINRTPSISSRTGTTQPATLELQGAGIPQSYIGREYRAYIISTGSTMPQYLQ</sequence>
<dbReference type="AlphaFoldDB" id="A0A2P4XKZ4"/>
<reference evidence="2 3" key="1">
    <citation type="journal article" date="2017" name="Genome Biol. Evol.">
        <title>Phytophthora megakarya and P. palmivora, closely related causal agents of cacao black pod rot, underwent increases in genome sizes and gene numbers by different mechanisms.</title>
        <authorList>
            <person name="Ali S.S."/>
            <person name="Shao J."/>
            <person name="Lary D.J."/>
            <person name="Kronmiller B."/>
            <person name="Shen D."/>
            <person name="Strem M.D."/>
            <person name="Amoako-Attah I."/>
            <person name="Akrofi A.Y."/>
            <person name="Begoude B.A."/>
            <person name="Ten Hoopen G.M."/>
            <person name="Coulibaly K."/>
            <person name="Kebe B.I."/>
            <person name="Melnick R.L."/>
            <person name="Guiltinan M.J."/>
            <person name="Tyler B.M."/>
            <person name="Meinhardt L.W."/>
            <person name="Bailey B.A."/>
        </authorList>
    </citation>
    <scope>NUCLEOTIDE SEQUENCE [LARGE SCALE GENOMIC DNA]</scope>
    <source>
        <strain evidence="3">sbr112.9</strain>
    </source>
</reference>
<feature type="compositionally biased region" description="Polar residues" evidence="1">
    <location>
        <begin position="402"/>
        <end position="426"/>
    </location>
</feature>
<accession>A0A2P4XKZ4</accession>
<protein>
    <submittedName>
        <fullName evidence="2">Uncharacterized protein</fullName>
    </submittedName>
</protein>
<organism evidence="2 3">
    <name type="scientific">Phytophthora palmivora</name>
    <dbReference type="NCBI Taxonomy" id="4796"/>
    <lineage>
        <taxon>Eukaryota</taxon>
        <taxon>Sar</taxon>
        <taxon>Stramenopiles</taxon>
        <taxon>Oomycota</taxon>
        <taxon>Peronosporomycetes</taxon>
        <taxon>Peronosporales</taxon>
        <taxon>Peronosporaceae</taxon>
        <taxon>Phytophthora</taxon>
    </lineage>
</organism>
<dbReference type="Proteomes" id="UP000237271">
    <property type="component" value="Unassembled WGS sequence"/>
</dbReference>
<feature type="region of interest" description="Disordered" evidence="1">
    <location>
        <begin position="98"/>
        <end position="127"/>
    </location>
</feature>
<keyword evidence="3" id="KW-1185">Reference proteome</keyword>
<evidence type="ECO:0000313" key="2">
    <source>
        <dbReference type="EMBL" id="POM66231.1"/>
    </source>
</evidence>
<feature type="compositionally biased region" description="Polar residues" evidence="1">
    <location>
        <begin position="104"/>
        <end position="118"/>
    </location>
</feature>
<feature type="region of interest" description="Disordered" evidence="1">
    <location>
        <begin position="376"/>
        <end position="426"/>
    </location>
</feature>
<feature type="compositionally biased region" description="Polar residues" evidence="1">
    <location>
        <begin position="315"/>
        <end position="330"/>
    </location>
</feature>
<evidence type="ECO:0000313" key="3">
    <source>
        <dbReference type="Proteomes" id="UP000237271"/>
    </source>
</evidence>